<dbReference type="PANTHER" id="PTHR40629">
    <property type="entry name" value="PRO41 PROTEIN"/>
    <property type="match status" value="1"/>
</dbReference>
<dbReference type="GeneID" id="19270969"/>
<keyword evidence="1" id="KW-0812">Transmembrane</keyword>
<reference evidence="4" key="1">
    <citation type="journal article" date="2015" name="BMC Genomics">
        <title>Genomic and transcriptomic analysis of the endophytic fungus Pestalotiopsis fici reveals its lifestyle and high potential for synthesis of natural products.</title>
        <authorList>
            <person name="Wang X."/>
            <person name="Zhang X."/>
            <person name="Liu L."/>
            <person name="Xiang M."/>
            <person name="Wang W."/>
            <person name="Sun X."/>
            <person name="Che Y."/>
            <person name="Guo L."/>
            <person name="Liu G."/>
            <person name="Guo L."/>
            <person name="Wang C."/>
            <person name="Yin W.B."/>
            <person name="Stadler M."/>
            <person name="Zhang X."/>
            <person name="Liu X."/>
        </authorList>
    </citation>
    <scope>NUCLEOTIDE SEQUENCE [LARGE SCALE GENOMIC DNA]</scope>
    <source>
        <strain evidence="4">W106-1 / CGMCC3.15140</strain>
    </source>
</reference>
<gene>
    <name evidence="3" type="ORF">PFICI_05956</name>
</gene>
<proteinExistence type="predicted"/>
<dbReference type="EMBL" id="KI912111">
    <property type="protein sequence ID" value="ETS84080.1"/>
    <property type="molecule type" value="Genomic_DNA"/>
</dbReference>
<name>W3XDF1_PESFW</name>
<dbReference type="RefSeq" id="XP_007832728.1">
    <property type="nucleotide sequence ID" value="XM_007834537.1"/>
</dbReference>
<dbReference type="PANTHER" id="PTHR40629:SF1">
    <property type="entry name" value="PRO41 PROTEIN"/>
    <property type="match status" value="1"/>
</dbReference>
<evidence type="ECO:0000313" key="3">
    <source>
        <dbReference type="EMBL" id="ETS84080.1"/>
    </source>
</evidence>
<keyword evidence="4" id="KW-1185">Reference proteome</keyword>
<dbReference type="OrthoDB" id="2110422at2759"/>
<evidence type="ECO:0000259" key="2">
    <source>
        <dbReference type="Pfam" id="PF24853"/>
    </source>
</evidence>
<keyword evidence="1" id="KW-0472">Membrane</keyword>
<dbReference type="KEGG" id="pfy:PFICI_05956"/>
<organism evidence="3 4">
    <name type="scientific">Pestalotiopsis fici (strain W106-1 / CGMCC3.15140)</name>
    <dbReference type="NCBI Taxonomy" id="1229662"/>
    <lineage>
        <taxon>Eukaryota</taxon>
        <taxon>Fungi</taxon>
        <taxon>Dikarya</taxon>
        <taxon>Ascomycota</taxon>
        <taxon>Pezizomycotina</taxon>
        <taxon>Sordariomycetes</taxon>
        <taxon>Xylariomycetidae</taxon>
        <taxon>Amphisphaeriales</taxon>
        <taxon>Sporocadaceae</taxon>
        <taxon>Pestalotiopsis</taxon>
    </lineage>
</organism>
<evidence type="ECO:0000256" key="1">
    <source>
        <dbReference type="SAM" id="Phobius"/>
    </source>
</evidence>
<dbReference type="Pfam" id="PF24853">
    <property type="entry name" value="DUF7727"/>
    <property type="match status" value="1"/>
</dbReference>
<dbReference type="HOGENOM" id="CLU_2794750_0_0_1"/>
<sequence>MGVLARCQLARLITLASAAYQLAAAIQGFIWPKIFWDFLTPSLDFAIKPFPLLQIANLPTDEERYGAQ</sequence>
<dbReference type="InParanoid" id="W3XDF1"/>
<dbReference type="AlphaFoldDB" id="W3XDF1"/>
<protein>
    <recommendedName>
        <fullName evidence="2">DUF7727 domain-containing protein</fullName>
    </recommendedName>
</protein>
<evidence type="ECO:0000313" key="4">
    <source>
        <dbReference type="Proteomes" id="UP000030651"/>
    </source>
</evidence>
<dbReference type="InterPro" id="IPR056144">
    <property type="entry name" value="DUF7727"/>
</dbReference>
<keyword evidence="1" id="KW-1133">Transmembrane helix</keyword>
<accession>W3XDF1</accession>
<dbReference type="OMA" id="DFAIKPF"/>
<feature type="domain" description="DUF7727" evidence="2">
    <location>
        <begin position="1"/>
        <end position="58"/>
    </location>
</feature>
<feature type="transmembrane region" description="Helical" evidence="1">
    <location>
        <begin position="12"/>
        <end position="31"/>
    </location>
</feature>
<dbReference type="Proteomes" id="UP000030651">
    <property type="component" value="Unassembled WGS sequence"/>
</dbReference>